<proteinExistence type="predicted"/>
<accession>A0A060D559</accession>
<protein>
    <submittedName>
        <fullName evidence="1">Uncharacterized protein</fullName>
    </submittedName>
</protein>
<organism evidence="1 2">
    <name type="scientific">Salmonella phage 9NA</name>
    <dbReference type="NCBI Taxonomy" id="1113547"/>
    <lineage>
        <taxon>Viruses</taxon>
        <taxon>Duplodnaviria</taxon>
        <taxon>Heunggongvirae</taxon>
        <taxon>Uroviricota</taxon>
        <taxon>Caudoviricetes</taxon>
        <taxon>Nonanavirus</taxon>
        <taxon>Nonanavirus nv9NA</taxon>
    </lineage>
</organism>
<keyword evidence="2" id="KW-1185">Reference proteome</keyword>
<gene>
    <name evidence="1" type="ORF">9NA_06</name>
</gene>
<dbReference type="OrthoDB" id="29300at10239"/>
<evidence type="ECO:0000313" key="1">
    <source>
        <dbReference type="EMBL" id="AIB07009.1"/>
    </source>
</evidence>
<dbReference type="Proteomes" id="UP000026985">
    <property type="component" value="Segment"/>
</dbReference>
<sequence>MWNICHKSGRVLFTTGNKQTALNRAKYGWRVEKVNKEFQINEIWLSPRGYFYKVIDIENKHAILKMGTHGLGRKIKRRKDTTKNWQLHTKVYNNG</sequence>
<name>A0A060D559_9CAUD</name>
<dbReference type="EMBL" id="KJ802832">
    <property type="protein sequence ID" value="AIB07009.1"/>
    <property type="molecule type" value="Genomic_DNA"/>
</dbReference>
<dbReference type="RefSeq" id="YP_009101176.1">
    <property type="nucleotide sequence ID" value="NC_025443.1"/>
</dbReference>
<reference evidence="1 2" key="1">
    <citation type="submission" date="2014-07" db="EMBL/GenBank/DDBJ databases">
        <title>The genome sequence of Salmonella phage 9NA shows that it represents an unstudied type of tailed phage.</title>
        <authorList>
            <person name="Casjens S.R."/>
            <person name="Leavitt J.C."/>
            <person name="Hatfull G.F."/>
            <person name="Hendrix R.W."/>
        </authorList>
    </citation>
    <scope>NUCLEOTIDE SEQUENCE [LARGE SCALE GENOMIC DNA]</scope>
</reference>
<dbReference type="KEGG" id="vg:22110864"/>
<evidence type="ECO:0000313" key="2">
    <source>
        <dbReference type="Proteomes" id="UP000026985"/>
    </source>
</evidence>